<reference evidence="3 4" key="1">
    <citation type="submission" date="2018-01" db="EMBL/GenBank/DDBJ databases">
        <title>Whole genome sequence of Melissococcus plutonius DAT561.</title>
        <authorList>
            <person name="Okumura K."/>
            <person name="Takamatsu D."/>
            <person name="Okura M."/>
        </authorList>
    </citation>
    <scope>NUCLEOTIDE SEQUENCE [LARGE SCALE GENOMIC DNA]</scope>
    <source>
        <strain evidence="3 4">DAT561</strain>
    </source>
</reference>
<proteinExistence type="predicted"/>
<dbReference type="AlphaFoldDB" id="A0A2Z5Y1Y7"/>
<dbReference type="Gene3D" id="3.40.50.150">
    <property type="entry name" value="Vaccinia Virus protein VP39"/>
    <property type="match status" value="1"/>
</dbReference>
<dbReference type="CDD" id="cd02440">
    <property type="entry name" value="AdoMet_MTases"/>
    <property type="match status" value="1"/>
</dbReference>
<dbReference type="SUPFAM" id="SSF53335">
    <property type="entry name" value="S-adenosyl-L-methionine-dependent methyltransferases"/>
    <property type="match status" value="1"/>
</dbReference>
<dbReference type="InterPro" id="IPR004398">
    <property type="entry name" value="RNA_MeTrfase_RsmD"/>
</dbReference>
<dbReference type="InterPro" id="IPR029063">
    <property type="entry name" value="SAM-dependent_MTases_sf"/>
</dbReference>
<dbReference type="EC" id="2.1.1.171" evidence="3"/>
<dbReference type="EMBL" id="AP018492">
    <property type="protein sequence ID" value="BBC60819.1"/>
    <property type="molecule type" value="Genomic_DNA"/>
</dbReference>
<gene>
    <name evidence="3" type="ORF">DAT561_0700</name>
</gene>
<keyword evidence="1 3" id="KW-0489">Methyltransferase</keyword>
<evidence type="ECO:0000313" key="3">
    <source>
        <dbReference type="EMBL" id="BBC60819.1"/>
    </source>
</evidence>
<dbReference type="Pfam" id="PF03602">
    <property type="entry name" value="Cons_hypoth95"/>
    <property type="match status" value="1"/>
</dbReference>
<dbReference type="NCBIfam" id="TIGR00095">
    <property type="entry name" value="16S rRNA (guanine(966)-N(2))-methyltransferase RsmD"/>
    <property type="match status" value="1"/>
</dbReference>
<dbReference type="PANTHER" id="PTHR43542">
    <property type="entry name" value="METHYLTRANSFERASE"/>
    <property type="match status" value="1"/>
</dbReference>
<dbReference type="RefSeq" id="WP_013774140.1">
    <property type="nucleotide sequence ID" value="NZ_AP018492.1"/>
</dbReference>
<keyword evidence="2 3" id="KW-0808">Transferase</keyword>
<dbReference type="PIRSF" id="PIRSF004553">
    <property type="entry name" value="CHP00095"/>
    <property type="match status" value="1"/>
</dbReference>
<dbReference type="OMA" id="FNWLMPY"/>
<protein>
    <submittedName>
        <fullName evidence="3">16S rRNA (Guanine(966)-N(2))-methyltransferase</fullName>
        <ecNumber evidence="3">2.1.1.171</ecNumber>
    </submittedName>
</protein>
<dbReference type="InterPro" id="IPR002052">
    <property type="entry name" value="DNA_methylase_N6_adenine_CS"/>
</dbReference>
<dbReference type="Proteomes" id="UP000269226">
    <property type="component" value="Chromosome"/>
</dbReference>
<organism evidence="3 4">
    <name type="scientific">Melissococcus plutonius</name>
    <dbReference type="NCBI Taxonomy" id="33970"/>
    <lineage>
        <taxon>Bacteria</taxon>
        <taxon>Bacillati</taxon>
        <taxon>Bacillota</taxon>
        <taxon>Bacilli</taxon>
        <taxon>Lactobacillales</taxon>
        <taxon>Enterococcaceae</taxon>
        <taxon>Melissococcus</taxon>
    </lineage>
</organism>
<sequence>MRIISGIYKGRRLKTLKNNLTRPTTDKVKGAIFNVIGPYFDGGVVLDLFSGSGNLAIEAISRGMEKAVCVDKNYEAIKIIKENVANVDETGKFIIKKSDAQKALIHLKAENRQFDLVFLDPPYAEQKIIQQVEQLSTDNLLAEEALVVCETDKMCELPVCIAQLKQIRKMDYGITKITIYKREVPYE</sequence>
<evidence type="ECO:0000256" key="1">
    <source>
        <dbReference type="ARBA" id="ARBA00022603"/>
    </source>
</evidence>
<evidence type="ECO:0000313" key="4">
    <source>
        <dbReference type="Proteomes" id="UP000269226"/>
    </source>
</evidence>
<dbReference type="GeneID" id="57043256"/>
<name>A0A2Z5Y1Y7_9ENTE</name>
<accession>A0A2Z5Y1Y7</accession>
<dbReference type="PROSITE" id="PS00092">
    <property type="entry name" value="N6_MTASE"/>
    <property type="match status" value="1"/>
</dbReference>
<evidence type="ECO:0000256" key="2">
    <source>
        <dbReference type="ARBA" id="ARBA00022679"/>
    </source>
</evidence>
<dbReference type="PANTHER" id="PTHR43542:SF1">
    <property type="entry name" value="METHYLTRANSFERASE"/>
    <property type="match status" value="1"/>
</dbReference>
<dbReference type="GO" id="GO:0003676">
    <property type="term" value="F:nucleic acid binding"/>
    <property type="evidence" value="ECO:0007669"/>
    <property type="project" value="InterPro"/>
</dbReference>
<dbReference type="GO" id="GO:0052913">
    <property type="term" value="F:16S rRNA (guanine(966)-N(2))-methyltransferase activity"/>
    <property type="evidence" value="ECO:0007669"/>
    <property type="project" value="UniProtKB-EC"/>
</dbReference>